<dbReference type="AlphaFoldDB" id="A0A939DDG3"/>
<reference evidence="1" key="1">
    <citation type="submission" date="2021-02" db="EMBL/GenBank/DDBJ databases">
        <title>PHA producing bacteria isolated from coastal sediment in Guangdong, Shenzhen.</title>
        <authorList>
            <person name="Zheng W."/>
            <person name="Yu S."/>
            <person name="Huang Y."/>
        </authorList>
    </citation>
    <scope>NUCLEOTIDE SEQUENCE</scope>
    <source>
        <strain evidence="1">TN14-10</strain>
    </source>
</reference>
<accession>A0A939DDG3</accession>
<comment type="caution">
    <text evidence="1">The sequence shown here is derived from an EMBL/GenBank/DDBJ whole genome shotgun (WGS) entry which is preliminary data.</text>
</comment>
<gene>
    <name evidence="1" type="ORF">JYP50_05645</name>
</gene>
<dbReference type="RefSeq" id="WP_206559508.1">
    <property type="nucleotide sequence ID" value="NZ_JAFKCZ010000004.1"/>
</dbReference>
<name>A0A939DDG3_9GAMM</name>
<dbReference type="Proteomes" id="UP000664303">
    <property type="component" value="Unassembled WGS sequence"/>
</dbReference>
<keyword evidence="2" id="KW-1185">Reference proteome</keyword>
<protein>
    <submittedName>
        <fullName evidence="1">Uncharacterized protein</fullName>
    </submittedName>
</protein>
<evidence type="ECO:0000313" key="2">
    <source>
        <dbReference type="Proteomes" id="UP000664303"/>
    </source>
</evidence>
<dbReference type="EMBL" id="JAFKCZ010000004">
    <property type="protein sequence ID" value="MBN7796060.1"/>
    <property type="molecule type" value="Genomic_DNA"/>
</dbReference>
<sequence length="211" mass="24811">MKPTAKGNLPRNFCREAAQVYWGEDAYQERTRFGNINREDDFYDLHITRLMAELSGLIRKYKGKFILSRDCRQLLAEGGLAAVYPRLFRAYVEQFNWAYRDGHVELPFIQQSFVFTLYLLTRYGNTSRPHTFYEEAFLQAFPIVLDDIPPSPIFSPEEELRRCYTWRALVDFTGFLGLAEVEKVSDELLCREYRVKSLPLLGRIVQFQLPK</sequence>
<organism evidence="1 2">
    <name type="scientific">Parahaliea mediterranea</name>
    <dbReference type="NCBI Taxonomy" id="651086"/>
    <lineage>
        <taxon>Bacteria</taxon>
        <taxon>Pseudomonadati</taxon>
        <taxon>Pseudomonadota</taxon>
        <taxon>Gammaproteobacteria</taxon>
        <taxon>Cellvibrionales</taxon>
        <taxon>Halieaceae</taxon>
        <taxon>Parahaliea</taxon>
    </lineage>
</organism>
<evidence type="ECO:0000313" key="1">
    <source>
        <dbReference type="EMBL" id="MBN7796060.1"/>
    </source>
</evidence>
<proteinExistence type="predicted"/>